<feature type="signal peptide" evidence="1">
    <location>
        <begin position="1"/>
        <end position="24"/>
    </location>
</feature>
<dbReference type="Proteomes" id="UP001215231">
    <property type="component" value="Chromosome"/>
</dbReference>
<keyword evidence="1" id="KW-0732">Signal</keyword>
<organism evidence="2 3">
    <name type="scientific">Thalassomonas haliotis</name>
    <dbReference type="NCBI Taxonomy" id="485448"/>
    <lineage>
        <taxon>Bacteria</taxon>
        <taxon>Pseudomonadati</taxon>
        <taxon>Pseudomonadota</taxon>
        <taxon>Gammaproteobacteria</taxon>
        <taxon>Alteromonadales</taxon>
        <taxon>Colwelliaceae</taxon>
        <taxon>Thalassomonas</taxon>
    </lineage>
</organism>
<dbReference type="EMBL" id="CP059693">
    <property type="protein sequence ID" value="WDE11571.1"/>
    <property type="molecule type" value="Genomic_DNA"/>
</dbReference>
<name>A0ABY7VDZ6_9GAMM</name>
<sequence>MFLKKKVSLVALAIAVVFPSLSNANTPTSIIECGQSCNDIHSIVSQVIDLEDYEHDDNMLFKFTDTGVEVNSITYQQFLLDSADITNLLINNNGGVAAIQDAALSCENDRDYDCEAWDDYSGVLKPYILAIENKVYNYEWQHTLTQSEIDSDNTLSQIKYHFAVGALTFAPVAAITVQMLRAVSALTKSEIIQGMLVGGTISVANSFIFTGPNKTKLKAGDIITIKNGRVTKIIRNGQVYSVSSLFGGSGGSDGSSGSGSGGSSSGGTDLGEIPYKPMKCYTAIHGGFPIQVPCV</sequence>
<accession>A0ABY7VDZ6</accession>
<dbReference type="RefSeq" id="WP_274051722.1">
    <property type="nucleotide sequence ID" value="NZ_CP059693.1"/>
</dbReference>
<feature type="chain" id="PRO_5046919843" evidence="1">
    <location>
        <begin position="25"/>
        <end position="295"/>
    </location>
</feature>
<proteinExistence type="predicted"/>
<evidence type="ECO:0000313" key="2">
    <source>
        <dbReference type="EMBL" id="WDE11571.1"/>
    </source>
</evidence>
<evidence type="ECO:0000313" key="3">
    <source>
        <dbReference type="Proteomes" id="UP001215231"/>
    </source>
</evidence>
<keyword evidence="3" id="KW-1185">Reference proteome</keyword>
<protein>
    <submittedName>
        <fullName evidence="2">Uncharacterized protein</fullName>
    </submittedName>
</protein>
<evidence type="ECO:0000256" key="1">
    <source>
        <dbReference type="SAM" id="SignalP"/>
    </source>
</evidence>
<gene>
    <name evidence="2" type="ORF">H3N35_25770</name>
</gene>
<reference evidence="2 3" key="1">
    <citation type="journal article" date="2022" name="Mar. Drugs">
        <title>Bioassay-Guided Fractionation Leads to the Detection of Cholic Acid Generated by the Rare Thalassomonas sp.</title>
        <authorList>
            <person name="Pheiffer F."/>
            <person name="Schneider Y.K."/>
            <person name="Hansen E.H."/>
            <person name="Andersen J.H."/>
            <person name="Isaksson J."/>
            <person name="Busche T."/>
            <person name="R C."/>
            <person name="Kalinowski J."/>
            <person name="Zyl L.V."/>
            <person name="Trindade M."/>
        </authorList>
    </citation>
    <scope>NUCLEOTIDE SEQUENCE [LARGE SCALE GENOMIC DNA]</scope>
    <source>
        <strain evidence="2 3">A5K-61T</strain>
    </source>
</reference>